<dbReference type="InterPro" id="IPR016039">
    <property type="entry name" value="Thiolase-like"/>
</dbReference>
<dbReference type="SUPFAM" id="SSF53901">
    <property type="entry name" value="Thiolase-like"/>
    <property type="match status" value="1"/>
</dbReference>
<evidence type="ECO:0000256" key="7">
    <source>
        <dbReference type="ARBA" id="ARBA00023160"/>
    </source>
</evidence>
<keyword evidence="7" id="KW-0275">Fatty acid biosynthesis</keyword>
<comment type="similarity">
    <text evidence="2">Belongs to the thiolase-like superfamily. FabH family.</text>
</comment>
<evidence type="ECO:0000256" key="5">
    <source>
        <dbReference type="ARBA" id="ARBA00022832"/>
    </source>
</evidence>
<gene>
    <name evidence="10" type="ORF">V6N12_069008</name>
</gene>
<dbReference type="NCBIfam" id="TIGR00747">
    <property type="entry name" value="fabH"/>
    <property type="match status" value="1"/>
</dbReference>
<dbReference type="InterPro" id="IPR013747">
    <property type="entry name" value="ACP_syn_III_C"/>
</dbReference>
<evidence type="ECO:0000259" key="9">
    <source>
        <dbReference type="Pfam" id="PF08545"/>
    </source>
</evidence>
<keyword evidence="3" id="KW-0444">Lipid biosynthesis</keyword>
<dbReference type="Gene3D" id="3.40.47.10">
    <property type="match status" value="1"/>
</dbReference>
<accession>A0ABR2FCQ6</accession>
<dbReference type="EMBL" id="JBBPBM010000006">
    <property type="protein sequence ID" value="KAK8578662.1"/>
    <property type="molecule type" value="Genomic_DNA"/>
</dbReference>
<proteinExistence type="inferred from homology"/>
<evidence type="ECO:0000256" key="4">
    <source>
        <dbReference type="ARBA" id="ARBA00022679"/>
    </source>
</evidence>
<evidence type="ECO:0000256" key="6">
    <source>
        <dbReference type="ARBA" id="ARBA00023098"/>
    </source>
</evidence>
<feature type="domain" description="Beta-ketoacyl-[acyl-carrier-protein] synthase III N-terminal" evidence="9">
    <location>
        <begin position="166"/>
        <end position="244"/>
    </location>
</feature>
<comment type="caution">
    <text evidence="10">The sequence shown here is derived from an EMBL/GenBank/DDBJ whole genome shotgun (WGS) entry which is preliminary data.</text>
</comment>
<feature type="domain" description="Beta-ketoacyl-[acyl-carrier-protein] synthase III C-terminal" evidence="8">
    <location>
        <begin position="305"/>
        <end position="394"/>
    </location>
</feature>
<name>A0ABR2FCQ6_9ROSI</name>
<dbReference type="PANTHER" id="PTHR43091:SF1">
    <property type="entry name" value="BETA-KETOACYL-[ACYL-CARRIER-PROTEIN] SYNTHASE III, CHLOROPLASTIC"/>
    <property type="match status" value="1"/>
</dbReference>
<keyword evidence="11" id="KW-1185">Reference proteome</keyword>
<protein>
    <submittedName>
        <fullName evidence="10">Uncharacterized protein</fullName>
    </submittedName>
</protein>
<sequence>MANACGFLTSSVPSLRIKVQPSESEGLLRRRAVAVCSSGIEDVGKHVSPSPAQSRKLVSNGCKLVGCGSAVPSLSVSNYDLAKIVDTSDEWISARTGIRNRRILSGNESLRSLAVEAARKALEMADVDADDLDLILMCTSTPDNLFGDAPQVQRDLGCTKTPIACDIRAACSGFMLGLFSASCYVRGGGLHKILVIGADAVSRFTDWTDRGTCVLFGDAAGAVVVQACNAEEDGLLSFDLHSDGEGGRHLGSPIKYTQTNDLSGSNGSVFEFPSRKSSYPFVQMNGQEVFRFAARHVPRSIETALKKASLTASGIDWLLLHQANQRIIDAVATRLKFPPEKVISNLANYGNTSAASIPLALDEAVRSGKVKQGHTIAAAGFGAGLTWASAVIRWG</sequence>
<dbReference type="PANTHER" id="PTHR43091">
    <property type="entry name" value="3-OXOACYL-[ACYL-CARRIER-PROTEIN] SYNTHASE"/>
    <property type="match status" value="1"/>
</dbReference>
<dbReference type="CDD" id="cd00830">
    <property type="entry name" value="KAS_III"/>
    <property type="match status" value="1"/>
</dbReference>
<evidence type="ECO:0000256" key="3">
    <source>
        <dbReference type="ARBA" id="ARBA00022516"/>
    </source>
</evidence>
<dbReference type="InterPro" id="IPR004655">
    <property type="entry name" value="FabH"/>
</dbReference>
<dbReference type="Proteomes" id="UP001472677">
    <property type="component" value="Unassembled WGS sequence"/>
</dbReference>
<dbReference type="HAMAP" id="MF_01815">
    <property type="entry name" value="FabH"/>
    <property type="match status" value="1"/>
</dbReference>
<keyword evidence="4" id="KW-0808">Transferase</keyword>
<keyword evidence="5" id="KW-0276">Fatty acid metabolism</keyword>
<evidence type="ECO:0000256" key="1">
    <source>
        <dbReference type="ARBA" id="ARBA00005194"/>
    </source>
</evidence>
<reference evidence="10 11" key="1">
    <citation type="journal article" date="2024" name="G3 (Bethesda)">
        <title>Genome assembly of Hibiscus sabdariffa L. provides insights into metabolisms of medicinal natural products.</title>
        <authorList>
            <person name="Kim T."/>
        </authorList>
    </citation>
    <scope>NUCLEOTIDE SEQUENCE [LARGE SCALE GENOMIC DNA]</scope>
    <source>
        <strain evidence="10">TK-2024</strain>
        <tissue evidence="10">Old leaves</tissue>
    </source>
</reference>
<evidence type="ECO:0000259" key="8">
    <source>
        <dbReference type="Pfam" id="PF08541"/>
    </source>
</evidence>
<organism evidence="10 11">
    <name type="scientific">Hibiscus sabdariffa</name>
    <name type="common">roselle</name>
    <dbReference type="NCBI Taxonomy" id="183260"/>
    <lineage>
        <taxon>Eukaryota</taxon>
        <taxon>Viridiplantae</taxon>
        <taxon>Streptophyta</taxon>
        <taxon>Embryophyta</taxon>
        <taxon>Tracheophyta</taxon>
        <taxon>Spermatophyta</taxon>
        <taxon>Magnoliopsida</taxon>
        <taxon>eudicotyledons</taxon>
        <taxon>Gunneridae</taxon>
        <taxon>Pentapetalae</taxon>
        <taxon>rosids</taxon>
        <taxon>malvids</taxon>
        <taxon>Malvales</taxon>
        <taxon>Malvaceae</taxon>
        <taxon>Malvoideae</taxon>
        <taxon>Hibiscus</taxon>
    </lineage>
</organism>
<dbReference type="NCBIfam" id="NF006829">
    <property type="entry name" value="PRK09352.1"/>
    <property type="match status" value="1"/>
</dbReference>
<evidence type="ECO:0000256" key="2">
    <source>
        <dbReference type="ARBA" id="ARBA00008642"/>
    </source>
</evidence>
<dbReference type="Pfam" id="PF08541">
    <property type="entry name" value="ACP_syn_III_C"/>
    <property type="match status" value="1"/>
</dbReference>
<keyword evidence="6" id="KW-0443">Lipid metabolism</keyword>
<evidence type="ECO:0000313" key="10">
    <source>
        <dbReference type="EMBL" id="KAK8578662.1"/>
    </source>
</evidence>
<comment type="pathway">
    <text evidence="1">Lipid metabolism; fatty acid biosynthesis.</text>
</comment>
<dbReference type="Pfam" id="PF08545">
    <property type="entry name" value="ACP_syn_III"/>
    <property type="match status" value="1"/>
</dbReference>
<dbReference type="InterPro" id="IPR013751">
    <property type="entry name" value="ACP_syn_III_N"/>
</dbReference>
<evidence type="ECO:0000313" key="11">
    <source>
        <dbReference type="Proteomes" id="UP001472677"/>
    </source>
</evidence>